<reference evidence="2 3" key="1">
    <citation type="journal article" date="2017" name="ISME J.">
        <title>Energy and carbon metabolisms in a deep terrestrial subsurface fluid microbial community.</title>
        <authorList>
            <person name="Momper L."/>
            <person name="Jungbluth S.P."/>
            <person name="Lee M.D."/>
            <person name="Amend J.P."/>
        </authorList>
    </citation>
    <scope>NUCLEOTIDE SEQUENCE [LARGE SCALE GENOMIC DNA]</scope>
    <source>
        <strain evidence="2">SURF_26</strain>
    </source>
</reference>
<dbReference type="InterPro" id="IPR025411">
    <property type="entry name" value="DUF4136"/>
</dbReference>
<dbReference type="Gene3D" id="3.30.160.670">
    <property type="match status" value="1"/>
</dbReference>
<evidence type="ECO:0000259" key="1">
    <source>
        <dbReference type="Pfam" id="PF13590"/>
    </source>
</evidence>
<gene>
    <name evidence="2" type="ORF">C4541_07015</name>
</gene>
<comment type="caution">
    <text evidence="2">The sequence shown here is derived from an EMBL/GenBank/DDBJ whole genome shotgun (WGS) entry which is preliminary data.</text>
</comment>
<dbReference type="AlphaFoldDB" id="A0A3A4R3H0"/>
<name>A0A3A4R3H0_9BACT</name>
<proteinExistence type="predicted"/>
<sequence length="196" mass="22418">MNLNSTFIKGETNMLHLRNLLCAVLLLTLSGCAPFTITTNYDTEANFASLKTFDWMPNARITVNDPRVIDHVVESNIRSAVISALAEKGYTMDTSGNPDFYVAYHASLQEKTDTVTYNRYYGYTGRYEYWGPQMEETYTYTYDEGTLILDFIDAKTKQPIWRGSAKADVRFNNSPEQKRNKVNQAVTEMLKTFPPK</sequence>
<accession>A0A3A4R3H0</accession>
<protein>
    <submittedName>
        <fullName evidence="2">DUF4136 domain-containing protein</fullName>
    </submittedName>
</protein>
<feature type="domain" description="DUF4136" evidence="1">
    <location>
        <begin position="38"/>
        <end position="195"/>
    </location>
</feature>
<dbReference type="Pfam" id="PF13590">
    <property type="entry name" value="DUF4136"/>
    <property type="match status" value="1"/>
</dbReference>
<evidence type="ECO:0000313" key="2">
    <source>
        <dbReference type="EMBL" id="RJP58986.1"/>
    </source>
</evidence>
<dbReference type="Proteomes" id="UP000266426">
    <property type="component" value="Unassembled WGS sequence"/>
</dbReference>
<organism evidence="2 3">
    <name type="scientific">Candidatus Auribacter fodinae</name>
    <dbReference type="NCBI Taxonomy" id="2093366"/>
    <lineage>
        <taxon>Bacteria</taxon>
        <taxon>Pseudomonadati</taxon>
        <taxon>Candidatus Auribacterota</taxon>
        <taxon>Candidatus Auribacteria</taxon>
        <taxon>Candidatus Auribacterales</taxon>
        <taxon>Candidatus Auribacteraceae</taxon>
        <taxon>Candidatus Auribacter</taxon>
    </lineage>
</organism>
<evidence type="ECO:0000313" key="3">
    <source>
        <dbReference type="Proteomes" id="UP000266426"/>
    </source>
</evidence>
<dbReference type="EMBL" id="QZJZ01000057">
    <property type="protein sequence ID" value="RJP58986.1"/>
    <property type="molecule type" value="Genomic_DNA"/>
</dbReference>